<evidence type="ECO:0008006" key="2">
    <source>
        <dbReference type="Google" id="ProtNLM"/>
    </source>
</evidence>
<accession>A0AAU7RUY6</accession>
<gene>
    <name evidence="1" type="ORF">ABM479_05700</name>
</gene>
<protein>
    <recommendedName>
        <fullName evidence="2">HNH endonuclease</fullName>
    </recommendedName>
</protein>
<proteinExistence type="predicted"/>
<reference evidence="1" key="1">
    <citation type="submission" date="2024-06" db="EMBL/GenBank/DDBJ databases">
        <authorList>
            <person name="Li T."/>
            <person name="Gao R."/>
        </authorList>
    </citation>
    <scope>NUCLEOTIDE SEQUENCE</scope>
    <source>
        <strain evidence="1">ZPR3</strain>
    </source>
</reference>
<dbReference type="AlphaFoldDB" id="A0AAU7RUY6"/>
<name>A0AAU7RUY6_9HYPH</name>
<dbReference type="RefSeq" id="WP_349958081.1">
    <property type="nucleotide sequence ID" value="NZ_CP157960.1"/>
</dbReference>
<organism evidence="1">
    <name type="scientific">Rhizobium sp. ZPR3</name>
    <dbReference type="NCBI Taxonomy" id="3158967"/>
    <lineage>
        <taxon>Bacteria</taxon>
        <taxon>Pseudomonadati</taxon>
        <taxon>Pseudomonadota</taxon>
        <taxon>Alphaproteobacteria</taxon>
        <taxon>Hyphomicrobiales</taxon>
        <taxon>Rhizobiaceae</taxon>
        <taxon>Rhizobium/Agrobacterium group</taxon>
        <taxon>Rhizobium</taxon>
    </lineage>
</organism>
<sequence>MSNRDNFSTKVKNAVAARAGWHCSMAGCGKGTIGPSEEAPDAVANTGEAAHICAAAPGGRRYDASMTPEQRSDISNAIWLCADHARLIDRDEVTYTAPALRDMKREREKAAAIENLGRSGSTPVGGLLAIGPAVICTGNIATVSATSWTLELQHFLLGDQHDLIAFIDGFDRVSAEDRYILSNEFGDGRQLVQAPILTRHPGGLTLVCPIASAAQRIDAQKLGSILAAHPDTGDIYLDAQGHIARVEGVEALPQILQSLLSLQRGENVFRPKSGMRFFEYSEEFAGSPWLPELMKIDVIRQASIPKVDKAFKTEFTPLRCVIRVRGLELLAETPINQRLPVRLDMDIQGVGRRQTEVSVYMPTKEQMLERAKLAEEVQRNIAAAEASGRVR</sequence>
<evidence type="ECO:0000313" key="1">
    <source>
        <dbReference type="EMBL" id="XBT93955.1"/>
    </source>
</evidence>
<dbReference type="EMBL" id="CP157960">
    <property type="protein sequence ID" value="XBT93955.1"/>
    <property type="molecule type" value="Genomic_DNA"/>
</dbReference>